<dbReference type="InterPro" id="IPR023091">
    <property type="entry name" value="MetalPrtase_cat_dom_sf_prd"/>
</dbReference>
<reference evidence="8" key="1">
    <citation type="submission" date="2016-10" db="EMBL/GenBank/DDBJ databases">
        <authorList>
            <person name="de Groot N.N."/>
        </authorList>
    </citation>
    <scope>NUCLEOTIDE SEQUENCE</scope>
</reference>
<dbReference type="PANTHER" id="PTHR46986:SF1">
    <property type="entry name" value="ENDORIBONUCLEASE YBEY, CHLOROPLASTIC"/>
    <property type="match status" value="1"/>
</dbReference>
<protein>
    <submittedName>
        <fullName evidence="8">Metal-dependent hydrolase YbeY, involved in rRNA and/or ribosome maturation and assembly</fullName>
    </submittedName>
</protein>
<evidence type="ECO:0000256" key="4">
    <source>
        <dbReference type="ARBA" id="ARBA00022723"/>
    </source>
</evidence>
<dbReference type="PROSITE" id="PS01306">
    <property type="entry name" value="UPF0054"/>
    <property type="match status" value="1"/>
</dbReference>
<evidence type="ECO:0000313" key="8">
    <source>
        <dbReference type="EMBL" id="SFV68367.1"/>
    </source>
</evidence>
<dbReference type="NCBIfam" id="TIGR00043">
    <property type="entry name" value="rRNA maturation RNase YbeY"/>
    <property type="match status" value="1"/>
</dbReference>
<dbReference type="InterPro" id="IPR002036">
    <property type="entry name" value="YbeY"/>
</dbReference>
<evidence type="ECO:0000256" key="1">
    <source>
        <dbReference type="ARBA" id="ARBA00001947"/>
    </source>
</evidence>
<evidence type="ECO:0000256" key="7">
    <source>
        <dbReference type="ARBA" id="ARBA00022833"/>
    </source>
</evidence>
<keyword evidence="3" id="KW-0540">Nuclease</keyword>
<keyword evidence="5" id="KW-0255">Endonuclease</keyword>
<evidence type="ECO:0000256" key="6">
    <source>
        <dbReference type="ARBA" id="ARBA00022801"/>
    </source>
</evidence>
<name>A0A1W1CRQ8_9ZZZZ</name>
<dbReference type="GO" id="GO:0004222">
    <property type="term" value="F:metalloendopeptidase activity"/>
    <property type="evidence" value="ECO:0007669"/>
    <property type="project" value="InterPro"/>
</dbReference>
<evidence type="ECO:0000256" key="3">
    <source>
        <dbReference type="ARBA" id="ARBA00022722"/>
    </source>
</evidence>
<keyword evidence="4" id="KW-0479">Metal-binding</keyword>
<dbReference type="GO" id="GO:0046872">
    <property type="term" value="F:metal ion binding"/>
    <property type="evidence" value="ECO:0007669"/>
    <property type="project" value="UniProtKB-KW"/>
</dbReference>
<dbReference type="AlphaFoldDB" id="A0A1W1CRQ8"/>
<dbReference type="GO" id="GO:0004519">
    <property type="term" value="F:endonuclease activity"/>
    <property type="evidence" value="ECO:0007669"/>
    <property type="project" value="UniProtKB-KW"/>
</dbReference>
<dbReference type="Pfam" id="PF02130">
    <property type="entry name" value="YbeY"/>
    <property type="match status" value="1"/>
</dbReference>
<comment type="similarity">
    <text evidence="2">Belongs to the endoribonuclease YbeY family.</text>
</comment>
<evidence type="ECO:0000256" key="5">
    <source>
        <dbReference type="ARBA" id="ARBA00022759"/>
    </source>
</evidence>
<dbReference type="GO" id="GO:0006364">
    <property type="term" value="P:rRNA processing"/>
    <property type="evidence" value="ECO:0007669"/>
    <property type="project" value="InterPro"/>
</dbReference>
<organism evidence="8">
    <name type="scientific">hydrothermal vent metagenome</name>
    <dbReference type="NCBI Taxonomy" id="652676"/>
    <lineage>
        <taxon>unclassified sequences</taxon>
        <taxon>metagenomes</taxon>
        <taxon>ecological metagenomes</taxon>
    </lineage>
</organism>
<dbReference type="SUPFAM" id="SSF55486">
    <property type="entry name" value="Metalloproteases ('zincins'), catalytic domain"/>
    <property type="match status" value="1"/>
</dbReference>
<sequence>MIDLENQTKMKIELFKLEKIAHILSDREVELIVTDDKTMQKLNSEHRGKKSSTDVLSFPIEIPFTDTQQCVSDMPLGSIVVSENYVLKKAQELGHDVQDELSLLFIHGMLHLLGFDHEKDQGEMRSKEKELIEVFDLPKSLIVRTEED</sequence>
<dbReference type="EMBL" id="FPHI01000040">
    <property type="protein sequence ID" value="SFV68367.1"/>
    <property type="molecule type" value="Genomic_DNA"/>
</dbReference>
<dbReference type="HAMAP" id="MF_00009">
    <property type="entry name" value="Endoribonucl_YbeY"/>
    <property type="match status" value="1"/>
</dbReference>
<gene>
    <name evidence="8" type="ORF">MNB_SV-3-1296</name>
</gene>
<dbReference type="PANTHER" id="PTHR46986">
    <property type="entry name" value="ENDORIBONUCLEASE YBEY, CHLOROPLASTIC"/>
    <property type="match status" value="1"/>
</dbReference>
<keyword evidence="6 8" id="KW-0378">Hydrolase</keyword>
<comment type="cofactor">
    <cofactor evidence="1">
        <name>Zn(2+)</name>
        <dbReference type="ChEBI" id="CHEBI:29105"/>
    </cofactor>
</comment>
<keyword evidence="7" id="KW-0862">Zinc</keyword>
<accession>A0A1W1CRQ8</accession>
<dbReference type="Gene3D" id="3.40.390.30">
    <property type="entry name" value="Metalloproteases ('zincins'), catalytic domain"/>
    <property type="match status" value="1"/>
</dbReference>
<evidence type="ECO:0000256" key="2">
    <source>
        <dbReference type="ARBA" id="ARBA00010875"/>
    </source>
</evidence>
<proteinExistence type="inferred from homology"/>
<dbReference type="InterPro" id="IPR020549">
    <property type="entry name" value="YbeY_CS"/>
</dbReference>